<comment type="caution">
    <text evidence="7">The sequence shown here is derived from an EMBL/GenBank/DDBJ whole genome shotgun (WGS) entry which is preliminary data.</text>
</comment>
<feature type="compositionally biased region" description="Polar residues" evidence="4">
    <location>
        <begin position="489"/>
        <end position="506"/>
    </location>
</feature>
<sequence>MITAAQAEKHLLWHPRRQHKFVVGGGSQMSMYEWAADRSEIRHLSSQSDLSFMKCFAWSPDPSFDDLFAIGLTSGRVDLVRLEATKVARNGVLSSGPVVSLTVRNSRSCNALAFCEADPNYLAVGLDKVRGDSSLTIWDVQSCIPALSVTSGAPSDEASVTRPHPRIAKADVGPRADPRVLQQHAQTEVVSALAFLPQSTHLLLAGISARWLRLFDLRTLVPPTTNVASKVSGIATNPTDANQVACCGDAIVTVWDVRKLSNPLLTFSEKEAAADGARPRPGSVIHHIEFSSNRRGQLAVMEKDATYVRFWDLQYAQAIDGPSDGDRSRDSSHSRVPRRSWTTLSWATSASGIKQTFSEQQEPSLLALSDTRRTKRFSRPLASFTFVPHSRPYSLTSEIMVVNKDGDLELYAVHDAPKQVAWSARGDLAIGAGRSHKLIPGFQDREATSQPWDISKTPDDQFALGGRPRGTSLEPPDGRRNDDGFPPGTQESSATGKQSKTRTFSPATFRHYPLESSAVRDDISTRAERRVEPSRRAVSNEEGKKKSLRIQVDKLTLSKSKKHPLRAIYQVVEDDISMVMRHRVLRGYGINNVSHNADIMQDDLGLSGTLSTLWRWMRHSREITCTPTSRIHGYDFSNQGLMGVWEGFQALPQLSEPRGSVSLLTDLRLVPPAFDPGSASSSLPTAFSQSFEDLSYGDFNAAITAILSRQGVEKTYWSPAIRTNKSAQRELALRLCRWYLKGDELSDAIKKWEKEGQQSRAACWLVFTRQYTRALELLMRSKDEMHHLMTGTLAALMPGGTISSELRDHSERLIVRLQDPYFRAMLTQLTSRDWSEVLEEEALPLRERLAIAFQFLEDRALSLYLHRTSERASAKGDIEGLIITGLTPGGMDILQNYVDCTGDIQTAAILSSYVCPAKFSDMRAERWLGAYRDLLDGFRLFHHRVSFDIERGEILQVAVQSGDLAPFEWAPKHVLIRCNYCSKPMNPSVPSDAASKSRPTACPNCNRALPRCSVCLMTLSMTPDANRNAELVSTQAAFKDTIEDAIIICQTCRHGGHASHILDWFFGEEGSRARGVCPIADCDCHCGDEF</sequence>
<dbReference type="GO" id="GO:0005737">
    <property type="term" value="C:cytoplasm"/>
    <property type="evidence" value="ECO:0007669"/>
    <property type="project" value="TreeGrafter"/>
</dbReference>
<evidence type="ECO:0000256" key="1">
    <source>
        <dbReference type="ARBA" id="ARBA00009713"/>
    </source>
</evidence>
<keyword evidence="8" id="KW-1185">Reference proteome</keyword>
<organism evidence="7 8">
    <name type="scientific">Boletus reticuloceps</name>
    <dbReference type="NCBI Taxonomy" id="495285"/>
    <lineage>
        <taxon>Eukaryota</taxon>
        <taxon>Fungi</taxon>
        <taxon>Dikarya</taxon>
        <taxon>Basidiomycota</taxon>
        <taxon>Agaricomycotina</taxon>
        <taxon>Agaricomycetes</taxon>
        <taxon>Agaricomycetidae</taxon>
        <taxon>Boletales</taxon>
        <taxon>Boletineae</taxon>
        <taxon>Boletaceae</taxon>
        <taxon>Boletoideae</taxon>
        <taxon>Boletus</taxon>
    </lineage>
</organism>
<dbReference type="Gene3D" id="2.130.10.10">
    <property type="entry name" value="YVTN repeat-like/Quinoprotein amine dehydrogenase"/>
    <property type="match status" value="2"/>
</dbReference>
<proteinExistence type="inferred from homology"/>
<feature type="domain" description="GATOR2 complex protein MIO zinc-ribbon like" evidence="5">
    <location>
        <begin position="989"/>
        <end position="1087"/>
    </location>
</feature>
<dbReference type="InterPro" id="IPR031488">
    <property type="entry name" value="Zn_ribbon_mio"/>
</dbReference>
<dbReference type="Pfam" id="PF21720">
    <property type="entry name" value="MIOS_WD40"/>
    <property type="match status" value="1"/>
</dbReference>
<dbReference type="EMBL" id="JAGFBS010000014">
    <property type="protein sequence ID" value="KAG6375575.1"/>
    <property type="molecule type" value="Genomic_DNA"/>
</dbReference>
<dbReference type="InterPro" id="IPR049092">
    <property type="entry name" value="MIOS_a-sol"/>
</dbReference>
<evidence type="ECO:0000259" key="6">
    <source>
        <dbReference type="Pfam" id="PF21719"/>
    </source>
</evidence>
<evidence type="ECO:0000259" key="5">
    <source>
        <dbReference type="Pfam" id="PF17034"/>
    </source>
</evidence>
<comment type="similarity">
    <text evidence="1">Belongs to the WD repeat mio family.</text>
</comment>
<dbReference type="OrthoDB" id="341486at2759"/>
<evidence type="ECO:0000313" key="8">
    <source>
        <dbReference type="Proteomes" id="UP000683000"/>
    </source>
</evidence>
<dbReference type="PANTHER" id="PTHR16453">
    <property type="entry name" value="WD40 DOMAIN-CONTAINING PROTEIN MIO FAMILY MEMBER"/>
    <property type="match status" value="1"/>
</dbReference>
<dbReference type="SUPFAM" id="SSF50978">
    <property type="entry name" value="WD40 repeat-like"/>
    <property type="match status" value="1"/>
</dbReference>
<name>A0A8I3AAM8_9AGAM</name>
<reference evidence="7" key="1">
    <citation type="submission" date="2021-03" db="EMBL/GenBank/DDBJ databases">
        <title>Evolutionary innovations through gain and loss of genes in the ectomycorrhizal Boletales.</title>
        <authorList>
            <person name="Wu G."/>
            <person name="Miyauchi S."/>
            <person name="Morin E."/>
            <person name="Yang Z.-L."/>
            <person name="Xu J."/>
            <person name="Martin F.M."/>
        </authorList>
    </citation>
    <scope>NUCLEOTIDE SEQUENCE</scope>
    <source>
        <strain evidence="7">BR01</strain>
    </source>
</reference>
<feature type="region of interest" description="Disordered" evidence="4">
    <location>
        <begin position="150"/>
        <end position="174"/>
    </location>
</feature>
<keyword evidence="2" id="KW-0853">WD repeat</keyword>
<feature type="domain" description="MIOS-like alpha-solenoid" evidence="6">
    <location>
        <begin position="720"/>
        <end position="855"/>
    </location>
</feature>
<evidence type="ECO:0000256" key="4">
    <source>
        <dbReference type="SAM" id="MobiDB-lite"/>
    </source>
</evidence>
<dbReference type="InterPro" id="IPR015943">
    <property type="entry name" value="WD40/YVTN_repeat-like_dom_sf"/>
</dbReference>
<accession>A0A8I3AAM8</accession>
<gene>
    <name evidence="7" type="ORF">JVT61DRAFT_3140</name>
</gene>
<evidence type="ECO:0000256" key="3">
    <source>
        <dbReference type="ARBA" id="ARBA00022737"/>
    </source>
</evidence>
<keyword evidence="3" id="KW-0677">Repeat</keyword>
<evidence type="ECO:0000313" key="7">
    <source>
        <dbReference type="EMBL" id="KAG6375575.1"/>
    </source>
</evidence>
<protein>
    <submittedName>
        <fullName evidence="7">Uncharacterized protein</fullName>
    </submittedName>
</protein>
<dbReference type="Proteomes" id="UP000683000">
    <property type="component" value="Unassembled WGS sequence"/>
</dbReference>
<feature type="compositionally biased region" description="Basic and acidic residues" evidence="4">
    <location>
        <begin position="518"/>
        <end position="545"/>
    </location>
</feature>
<dbReference type="Pfam" id="PF21719">
    <property type="entry name" value="MIOS_a-sol"/>
    <property type="match status" value="1"/>
</dbReference>
<dbReference type="AlphaFoldDB" id="A0A8I3AAM8"/>
<dbReference type="InterPro" id="IPR037593">
    <property type="entry name" value="MIOS/Sea4"/>
</dbReference>
<feature type="region of interest" description="Disordered" evidence="4">
    <location>
        <begin position="445"/>
        <end position="545"/>
    </location>
</feature>
<evidence type="ECO:0000256" key="2">
    <source>
        <dbReference type="ARBA" id="ARBA00022574"/>
    </source>
</evidence>
<dbReference type="PANTHER" id="PTHR16453:SF9">
    <property type="entry name" value="GATOR COMPLEX PROTEIN MIOS"/>
    <property type="match status" value="1"/>
</dbReference>
<dbReference type="CDD" id="cd16691">
    <property type="entry name" value="mRING-H2-C3H3C2_Mio"/>
    <property type="match status" value="1"/>
</dbReference>
<dbReference type="InterPro" id="IPR036322">
    <property type="entry name" value="WD40_repeat_dom_sf"/>
</dbReference>
<dbReference type="GO" id="GO:1904263">
    <property type="term" value="P:positive regulation of TORC1 signaling"/>
    <property type="evidence" value="ECO:0007669"/>
    <property type="project" value="TreeGrafter"/>
</dbReference>
<dbReference type="Pfam" id="PF17034">
    <property type="entry name" value="zinc_ribbon_16"/>
    <property type="match status" value="1"/>
</dbReference>